<dbReference type="Proteomes" id="UP000823750">
    <property type="component" value="Unassembled WGS sequence"/>
</dbReference>
<accession>A0A9D9NSG8</accession>
<sequence>MSCGNIAGEISRFLSDNGIEHEVTIIDGMPLLRTSHGADILPLTIDATDPAAATECRKAAERLIGHMEKRPLVIAQDRWIKDGEIFRKRLLAHLGRFRHIYARNCEVRRIRKDVAEKFMDACHSYGSAVSRYRYGLFLKKAQGGADAGTMVAAATFSNGRLMPRNGKVYRSFQWIRYASVPDIRAVGGMGKIIRHFISEDAMQANADDRLRPDFGGWDIMTYADLEWSDGRAYRETGFRAEGMKSPVMYAVSTEDWHRRPLSRIHEKRHMTGPDVPADMQADVQADMQADIQADMQADIQADMQADIQADMQEGAPQWDTLFIENFGSIRYRLLIPYDKKADI</sequence>
<protein>
    <submittedName>
        <fullName evidence="1">Uncharacterized protein</fullName>
    </submittedName>
</protein>
<reference evidence="1" key="2">
    <citation type="journal article" date="2021" name="PeerJ">
        <title>Extensive microbial diversity within the chicken gut microbiome revealed by metagenomics and culture.</title>
        <authorList>
            <person name="Gilroy R."/>
            <person name="Ravi A."/>
            <person name="Getino M."/>
            <person name="Pursley I."/>
            <person name="Horton D.L."/>
            <person name="Alikhan N.F."/>
            <person name="Baker D."/>
            <person name="Gharbi K."/>
            <person name="Hall N."/>
            <person name="Watson M."/>
            <person name="Adriaenssens E.M."/>
            <person name="Foster-Nyarko E."/>
            <person name="Jarju S."/>
            <person name="Secka A."/>
            <person name="Antonio M."/>
            <person name="Oren A."/>
            <person name="Chaudhuri R.R."/>
            <person name="La Ragione R."/>
            <person name="Hildebrand F."/>
            <person name="Pallen M.J."/>
        </authorList>
    </citation>
    <scope>NUCLEOTIDE SEQUENCE</scope>
    <source>
        <strain evidence="1">B2-16538</strain>
    </source>
</reference>
<evidence type="ECO:0000313" key="2">
    <source>
        <dbReference type="Proteomes" id="UP000823750"/>
    </source>
</evidence>
<dbReference type="EMBL" id="JADILX010000100">
    <property type="protein sequence ID" value="MBO8486137.1"/>
    <property type="molecule type" value="Genomic_DNA"/>
</dbReference>
<comment type="caution">
    <text evidence="1">The sequence shown here is derived from an EMBL/GenBank/DDBJ whole genome shotgun (WGS) entry which is preliminary data.</text>
</comment>
<dbReference type="AlphaFoldDB" id="A0A9D9NSG8"/>
<name>A0A9D9NSG8_9BACT</name>
<gene>
    <name evidence="1" type="ORF">IAB78_06905</name>
</gene>
<reference evidence="1" key="1">
    <citation type="submission" date="2020-10" db="EMBL/GenBank/DDBJ databases">
        <authorList>
            <person name="Gilroy R."/>
        </authorList>
    </citation>
    <scope>NUCLEOTIDE SEQUENCE</scope>
    <source>
        <strain evidence="1">B2-16538</strain>
    </source>
</reference>
<proteinExistence type="predicted"/>
<evidence type="ECO:0000313" key="1">
    <source>
        <dbReference type="EMBL" id="MBO8486137.1"/>
    </source>
</evidence>
<organism evidence="1 2">
    <name type="scientific">Candidatus Cryptobacteroides excrementavium</name>
    <dbReference type="NCBI Taxonomy" id="2840759"/>
    <lineage>
        <taxon>Bacteria</taxon>
        <taxon>Pseudomonadati</taxon>
        <taxon>Bacteroidota</taxon>
        <taxon>Bacteroidia</taxon>
        <taxon>Bacteroidales</taxon>
        <taxon>Candidatus Cryptobacteroides</taxon>
    </lineage>
</organism>